<evidence type="ECO:0000256" key="6">
    <source>
        <dbReference type="HAMAP-Rule" id="MF_00713"/>
    </source>
</evidence>
<dbReference type="InterPro" id="IPR023012">
    <property type="entry name" value="GcvPB"/>
</dbReference>
<comment type="subunit">
    <text evidence="6">The glycine cleavage system is composed of four proteins: P, T, L and H. In this organism, the P 'protein' is a heterodimer of two subunits.</text>
</comment>
<keyword evidence="10" id="KW-1185">Reference proteome</keyword>
<dbReference type="InterPro" id="IPR049316">
    <property type="entry name" value="GDC-P_C"/>
</dbReference>
<dbReference type="GO" id="GO:0030170">
    <property type="term" value="F:pyridoxal phosphate binding"/>
    <property type="evidence" value="ECO:0007669"/>
    <property type="project" value="TreeGrafter"/>
</dbReference>
<evidence type="ECO:0000313" key="9">
    <source>
        <dbReference type="EMBL" id="TGG36312.1"/>
    </source>
</evidence>
<dbReference type="EC" id="1.4.4.2" evidence="6"/>
<dbReference type="EMBL" id="SJSA01000002">
    <property type="protein sequence ID" value="TGG36312.1"/>
    <property type="molecule type" value="Genomic_DNA"/>
</dbReference>
<comment type="function">
    <text evidence="2 6">The glycine cleavage system catalyzes the degradation of glycine. The P protein binds the alpha-amino group of glycine through its pyridoxal phosphate cofactor; CO(2) is released and the remaining methylamine moiety is then transferred to the lipoamide cofactor of the H protein.</text>
</comment>
<comment type="cofactor">
    <cofactor evidence="1 6">
        <name>pyridoxal 5'-phosphate</name>
        <dbReference type="ChEBI" id="CHEBI:597326"/>
    </cofactor>
</comment>
<dbReference type="InterPro" id="IPR020581">
    <property type="entry name" value="GDC_P"/>
</dbReference>
<reference evidence="9 10" key="1">
    <citation type="submission" date="2019-02" db="EMBL/GenBank/DDBJ databases">
        <title>Isolation and identification of novel species under the genus Muribaculum.</title>
        <authorList>
            <person name="Miyake S."/>
            <person name="Ding Y."/>
            <person name="Low A."/>
            <person name="Soh M."/>
            <person name="Seedorf H."/>
        </authorList>
    </citation>
    <scope>NUCLEOTIDE SEQUENCE [LARGE SCALE GENOMIC DNA]</scope>
    <source>
        <strain evidence="9 10">TLL-A3</strain>
    </source>
</reference>
<evidence type="ECO:0000256" key="4">
    <source>
        <dbReference type="ARBA" id="ARBA00023002"/>
    </source>
</evidence>
<evidence type="ECO:0000256" key="5">
    <source>
        <dbReference type="ARBA" id="ARBA00049026"/>
    </source>
</evidence>
<proteinExistence type="inferred from homology"/>
<keyword evidence="4 6" id="KW-0560">Oxidoreductase</keyword>
<dbReference type="InterPro" id="IPR015424">
    <property type="entry name" value="PyrdxlP-dep_Trfase"/>
</dbReference>
<dbReference type="Gene3D" id="3.90.1150.10">
    <property type="entry name" value="Aspartate Aminotransferase, domain 1"/>
    <property type="match status" value="1"/>
</dbReference>
<dbReference type="Proteomes" id="UP000297635">
    <property type="component" value="Unassembled WGS sequence"/>
</dbReference>
<dbReference type="GO" id="GO:0019464">
    <property type="term" value="P:glycine decarboxylation via glycine cleavage system"/>
    <property type="evidence" value="ECO:0007669"/>
    <property type="project" value="UniProtKB-UniRule"/>
</dbReference>
<evidence type="ECO:0000259" key="7">
    <source>
        <dbReference type="Pfam" id="PF02347"/>
    </source>
</evidence>
<dbReference type="FunFam" id="3.90.1150.10:FF:000014">
    <property type="entry name" value="Probable glycine dehydrogenase (decarboxylating) subunit 2"/>
    <property type="match status" value="1"/>
</dbReference>
<dbReference type="NCBIfam" id="NF003346">
    <property type="entry name" value="PRK04366.1"/>
    <property type="match status" value="1"/>
</dbReference>
<dbReference type="GO" id="GO:0005829">
    <property type="term" value="C:cytosol"/>
    <property type="evidence" value="ECO:0007669"/>
    <property type="project" value="TreeGrafter"/>
</dbReference>
<protein>
    <recommendedName>
        <fullName evidence="6">Probable glycine dehydrogenase (decarboxylating) subunit 2</fullName>
        <ecNumber evidence="6">1.4.4.2</ecNumber>
    </recommendedName>
    <alternativeName>
        <fullName evidence="6">Glycine cleavage system P-protein subunit 2</fullName>
    </alternativeName>
    <alternativeName>
        <fullName evidence="6">Glycine decarboxylase subunit 2</fullName>
    </alternativeName>
    <alternativeName>
        <fullName evidence="6">Glycine dehydrogenase (aminomethyl-transferring) subunit 2</fullName>
    </alternativeName>
</protein>
<accession>A0A4Z0UZV3</accession>
<dbReference type="GeneID" id="82150234"/>
<dbReference type="PANTHER" id="PTHR11773:SF1">
    <property type="entry name" value="GLYCINE DEHYDROGENASE (DECARBOXYLATING), MITOCHONDRIAL"/>
    <property type="match status" value="1"/>
</dbReference>
<evidence type="ECO:0000256" key="2">
    <source>
        <dbReference type="ARBA" id="ARBA00003788"/>
    </source>
</evidence>
<dbReference type="InterPro" id="IPR015422">
    <property type="entry name" value="PyrdxlP-dep_Trfase_small"/>
</dbReference>
<dbReference type="FunFam" id="3.40.640.10:FF:000224">
    <property type="entry name" value="Probable glycine dehydrogenase (decarboxylating) subunit 2"/>
    <property type="match status" value="1"/>
</dbReference>
<sequence length="491" mass="53729">MNRELYGEVIFDLSKPGRRGYYMSPAGCEDAISSIPSGLMRQRPLRLPEVDEPAVVRHYTNMSTNNFGVDTGFYPLGSCTMKYNPKINEEMASLAEFAGLHPFQPIFSVQGALKAYHELQGLLSEIGGMSEFTLNPYAGAHGELTGLMVIRAYHDSRNDKARVKVIVPDSAHGTNPASAAVAGLQVVQVKSLPDGTVDVEALRPLLDETVAAVMMTNPNTVGIFEHNIPVIAEMVHACGALLYYDGANLNPMLGVARPGDMGFDVMHINLHKTFSTPHGGGGPGSGPVGVRAGLEEFLPNPRIKVVEHEGQKLYYLTDEESSLGRISSWLGNFAVELRALAYILSLGKEGLKMAGPLATLNANYIKESLRDLYLLPIDRVCKHEFVFDGLVDKSTGITTLNIAKRLLDHGFHAPTIYFPLLFHESLMIEPTETESIETLDSFIEVMRDIAREARETPDVVKDAPHLTPVRKPDDTAAALNPVVTYFQLQQA</sequence>
<dbReference type="GO" id="GO:0016594">
    <property type="term" value="F:glycine binding"/>
    <property type="evidence" value="ECO:0007669"/>
    <property type="project" value="TreeGrafter"/>
</dbReference>
<dbReference type="GO" id="GO:0005960">
    <property type="term" value="C:glycine cleavage complex"/>
    <property type="evidence" value="ECO:0007669"/>
    <property type="project" value="TreeGrafter"/>
</dbReference>
<comment type="catalytic activity">
    <reaction evidence="5 6">
        <text>N(6)-[(R)-lipoyl]-L-lysyl-[glycine-cleavage complex H protein] + glycine + H(+) = N(6)-[(R)-S(8)-aminomethyldihydrolipoyl]-L-lysyl-[glycine-cleavage complex H protein] + CO2</text>
        <dbReference type="Rhea" id="RHEA:24304"/>
        <dbReference type="Rhea" id="RHEA-COMP:10494"/>
        <dbReference type="Rhea" id="RHEA-COMP:10495"/>
        <dbReference type="ChEBI" id="CHEBI:15378"/>
        <dbReference type="ChEBI" id="CHEBI:16526"/>
        <dbReference type="ChEBI" id="CHEBI:57305"/>
        <dbReference type="ChEBI" id="CHEBI:83099"/>
        <dbReference type="ChEBI" id="CHEBI:83143"/>
        <dbReference type="EC" id="1.4.4.2"/>
    </reaction>
</comment>
<evidence type="ECO:0000313" key="10">
    <source>
        <dbReference type="Proteomes" id="UP000297635"/>
    </source>
</evidence>
<feature type="domain" description="Glycine dehydrogenase C-terminal" evidence="8">
    <location>
        <begin position="357"/>
        <end position="457"/>
    </location>
</feature>
<evidence type="ECO:0000256" key="1">
    <source>
        <dbReference type="ARBA" id="ARBA00001933"/>
    </source>
</evidence>
<feature type="domain" description="Glycine cleavage system P-protein N-terminal" evidence="7">
    <location>
        <begin position="33"/>
        <end position="316"/>
    </location>
</feature>
<dbReference type="GO" id="GO:0004375">
    <property type="term" value="F:glycine dehydrogenase (decarboxylating) activity"/>
    <property type="evidence" value="ECO:0007669"/>
    <property type="project" value="UniProtKB-EC"/>
</dbReference>
<comment type="similarity">
    <text evidence="6">Belongs to the GcvP family. C-terminal subunit subfamily.</text>
</comment>
<keyword evidence="3 6" id="KW-0663">Pyridoxal phosphate</keyword>
<dbReference type="RefSeq" id="WP_135472051.1">
    <property type="nucleotide sequence ID" value="NZ_CASJDB010000022.1"/>
</dbReference>
<evidence type="ECO:0000259" key="8">
    <source>
        <dbReference type="Pfam" id="PF21478"/>
    </source>
</evidence>
<organism evidence="9 10">
    <name type="scientific">Duncaniella freteri</name>
    <dbReference type="NCBI Taxonomy" id="2530391"/>
    <lineage>
        <taxon>Bacteria</taxon>
        <taxon>Pseudomonadati</taxon>
        <taxon>Bacteroidota</taxon>
        <taxon>Bacteroidia</taxon>
        <taxon>Bacteroidales</taxon>
        <taxon>Muribaculaceae</taxon>
        <taxon>Duncaniella</taxon>
    </lineage>
</organism>
<dbReference type="Gene3D" id="6.20.440.10">
    <property type="match status" value="1"/>
</dbReference>
<dbReference type="Pfam" id="PF02347">
    <property type="entry name" value="GDC-P"/>
    <property type="match status" value="1"/>
</dbReference>
<dbReference type="SUPFAM" id="SSF53383">
    <property type="entry name" value="PLP-dependent transferases"/>
    <property type="match status" value="1"/>
</dbReference>
<name>A0A4Z0UZV3_9BACT</name>
<evidence type="ECO:0000256" key="3">
    <source>
        <dbReference type="ARBA" id="ARBA00022898"/>
    </source>
</evidence>
<dbReference type="InterPro" id="IPR049315">
    <property type="entry name" value="GDC-P_N"/>
</dbReference>
<dbReference type="AlphaFoldDB" id="A0A4Z0UZV3"/>
<gene>
    <name evidence="6" type="primary">gcvPB</name>
    <name evidence="9" type="ORF">EZ315_10590</name>
</gene>
<dbReference type="Gene3D" id="3.40.640.10">
    <property type="entry name" value="Type I PLP-dependent aspartate aminotransferase-like (Major domain)"/>
    <property type="match status" value="1"/>
</dbReference>
<dbReference type="Pfam" id="PF21478">
    <property type="entry name" value="GcvP2_C"/>
    <property type="match status" value="1"/>
</dbReference>
<dbReference type="HAMAP" id="MF_00713">
    <property type="entry name" value="GcvPB"/>
    <property type="match status" value="1"/>
</dbReference>
<comment type="caution">
    <text evidence="9">The sequence shown here is derived from an EMBL/GenBank/DDBJ whole genome shotgun (WGS) entry which is preliminary data.</text>
</comment>
<dbReference type="InterPro" id="IPR015421">
    <property type="entry name" value="PyrdxlP-dep_Trfase_major"/>
</dbReference>
<feature type="modified residue" description="N6-(pyridoxal phosphate)lysine" evidence="6">
    <location>
        <position position="272"/>
    </location>
</feature>
<dbReference type="PANTHER" id="PTHR11773">
    <property type="entry name" value="GLYCINE DEHYDROGENASE, DECARBOXYLATING"/>
    <property type="match status" value="1"/>
</dbReference>